<reference evidence="2" key="1">
    <citation type="submission" date="2022-09" db="EMBL/GenBank/DDBJ databases">
        <authorList>
            <person name="Yuan C."/>
            <person name="Ke Z."/>
        </authorList>
    </citation>
    <scope>NUCLEOTIDE SEQUENCE</scope>
    <source>
        <strain evidence="2">LB-8</strain>
    </source>
</reference>
<comment type="caution">
    <text evidence="2">The sequence shown here is derived from an EMBL/GenBank/DDBJ whole genome shotgun (WGS) entry which is preliminary data.</text>
</comment>
<dbReference type="AlphaFoldDB" id="A0A9X3BI05"/>
<proteinExistence type="predicted"/>
<protein>
    <submittedName>
        <fullName evidence="2">Rhodanese-like domain-containing protein</fullName>
    </submittedName>
</protein>
<feature type="chain" id="PRO_5040722655" evidence="1">
    <location>
        <begin position="29"/>
        <end position="152"/>
    </location>
</feature>
<gene>
    <name evidence="2" type="ORF">OCK74_15345</name>
</gene>
<evidence type="ECO:0000313" key="3">
    <source>
        <dbReference type="Proteomes" id="UP001155483"/>
    </source>
</evidence>
<dbReference type="RefSeq" id="WP_279297932.1">
    <property type="nucleotide sequence ID" value="NZ_JAOTIF010000012.1"/>
</dbReference>
<evidence type="ECO:0000313" key="2">
    <source>
        <dbReference type="EMBL" id="MCU7550492.1"/>
    </source>
</evidence>
<keyword evidence="1" id="KW-0732">Signal</keyword>
<accession>A0A9X3BI05</accession>
<evidence type="ECO:0000256" key="1">
    <source>
        <dbReference type="SAM" id="SignalP"/>
    </source>
</evidence>
<reference evidence="2" key="2">
    <citation type="submission" date="2023-04" db="EMBL/GenBank/DDBJ databases">
        <title>Paracnuella aquatica gen. nov., sp. nov., a member of the family Chitinophagaceae isolated from a hot spring.</title>
        <authorList>
            <person name="Wang C."/>
        </authorList>
    </citation>
    <scope>NUCLEOTIDE SEQUENCE</scope>
    <source>
        <strain evidence="2">LB-8</strain>
    </source>
</reference>
<feature type="signal peptide" evidence="1">
    <location>
        <begin position="1"/>
        <end position="28"/>
    </location>
</feature>
<dbReference type="Proteomes" id="UP001155483">
    <property type="component" value="Unassembled WGS sequence"/>
</dbReference>
<dbReference type="EMBL" id="JAOTIF010000012">
    <property type="protein sequence ID" value="MCU7550492.1"/>
    <property type="molecule type" value="Genomic_DNA"/>
</dbReference>
<sequence>MNSLSKKTIRILSCALVMAIFIVATAFAQFQDEPWKPEQLMAPSVLAEMINKPGSELPLIISVGPAGLIKGSVEAGPTSEKQNLKKLEKLLANESKSRSIVLYCGCCPFINCPNIRPAFSLLNKMGFTKHKLLNLSRNVKADWIDKGYPVNK</sequence>
<name>A0A9X3BI05_9BACT</name>
<organism evidence="2 3">
    <name type="scientific">Paraflavisolibacter caeni</name>
    <dbReference type="NCBI Taxonomy" id="2982496"/>
    <lineage>
        <taxon>Bacteria</taxon>
        <taxon>Pseudomonadati</taxon>
        <taxon>Bacteroidota</taxon>
        <taxon>Chitinophagia</taxon>
        <taxon>Chitinophagales</taxon>
        <taxon>Chitinophagaceae</taxon>
        <taxon>Paraflavisolibacter</taxon>
    </lineage>
</organism>
<keyword evidence="3" id="KW-1185">Reference proteome</keyword>